<dbReference type="AlphaFoldDB" id="A0AAE1PLX0"/>
<protein>
    <submittedName>
        <fullName evidence="1">Uncharacterized protein</fullName>
    </submittedName>
</protein>
<sequence>MKSKLGGIGKLTDKVTDKLGGYYGTTVRRFVEKTGVDKSKIAELESEIMASYLHVTSSDTDQRHLKCPQGKECWCFYNRALANNKTPPSHNTMRERIHINSKEDRQAVAIIYRDLTKQDLLGRCIKGKTQNVNESFHSKLWKKSMKVKFHGHKKVKFAFLMSALDHNTGYKSGCLLDKILGGVHDARGLEIQEQLRLLGSAKKTVERRKRKKTTEDYTSDYVLGGY</sequence>
<organism evidence="1 2">
    <name type="scientific">Petrolisthes manimaculis</name>
    <dbReference type="NCBI Taxonomy" id="1843537"/>
    <lineage>
        <taxon>Eukaryota</taxon>
        <taxon>Metazoa</taxon>
        <taxon>Ecdysozoa</taxon>
        <taxon>Arthropoda</taxon>
        <taxon>Crustacea</taxon>
        <taxon>Multicrustacea</taxon>
        <taxon>Malacostraca</taxon>
        <taxon>Eumalacostraca</taxon>
        <taxon>Eucarida</taxon>
        <taxon>Decapoda</taxon>
        <taxon>Pleocyemata</taxon>
        <taxon>Anomura</taxon>
        <taxon>Galatheoidea</taxon>
        <taxon>Porcellanidae</taxon>
        <taxon>Petrolisthes</taxon>
    </lineage>
</organism>
<reference evidence="1" key="1">
    <citation type="submission" date="2023-11" db="EMBL/GenBank/DDBJ databases">
        <title>Genome assemblies of two species of porcelain crab, Petrolisthes cinctipes and Petrolisthes manimaculis (Anomura: Porcellanidae).</title>
        <authorList>
            <person name="Angst P."/>
        </authorList>
    </citation>
    <scope>NUCLEOTIDE SEQUENCE</scope>
    <source>
        <strain evidence="1">PB745_02</strain>
        <tissue evidence="1">Gill</tissue>
    </source>
</reference>
<keyword evidence="2" id="KW-1185">Reference proteome</keyword>
<dbReference type="Proteomes" id="UP001292094">
    <property type="component" value="Unassembled WGS sequence"/>
</dbReference>
<accession>A0AAE1PLX0</accession>
<dbReference type="EMBL" id="JAWZYT010001661">
    <property type="protein sequence ID" value="KAK4310211.1"/>
    <property type="molecule type" value="Genomic_DNA"/>
</dbReference>
<gene>
    <name evidence="1" type="ORF">Pmani_018202</name>
</gene>
<name>A0AAE1PLX0_9EUCA</name>
<proteinExistence type="predicted"/>
<evidence type="ECO:0000313" key="1">
    <source>
        <dbReference type="EMBL" id="KAK4310211.1"/>
    </source>
</evidence>
<comment type="caution">
    <text evidence="1">The sequence shown here is derived from an EMBL/GenBank/DDBJ whole genome shotgun (WGS) entry which is preliminary data.</text>
</comment>
<evidence type="ECO:0000313" key="2">
    <source>
        <dbReference type="Proteomes" id="UP001292094"/>
    </source>
</evidence>